<feature type="domain" description="Pyruvate carboxyltransferase" evidence="3">
    <location>
        <begin position="16"/>
        <end position="276"/>
    </location>
</feature>
<dbReference type="InterPro" id="IPR055268">
    <property type="entry name" value="PCB-like"/>
</dbReference>
<name>A0AAJ0U7Q3_9GAMM</name>
<dbReference type="GO" id="GO:0006094">
    <property type="term" value="P:gluconeogenesis"/>
    <property type="evidence" value="ECO:0007669"/>
    <property type="project" value="TreeGrafter"/>
</dbReference>
<dbReference type="InterPro" id="IPR000089">
    <property type="entry name" value="Biotin_lipoyl"/>
</dbReference>
<comment type="caution">
    <text evidence="4">The sequence shown here is derived from an EMBL/GenBank/DDBJ whole genome shotgun (WGS) entry which is preliminary data.</text>
</comment>
<gene>
    <name evidence="4" type="primary">oadA</name>
    <name evidence="4" type="ORF">CKO40_19870</name>
</gene>
<dbReference type="PANTHER" id="PTHR43778:SF2">
    <property type="entry name" value="PYRUVATE CARBOXYLASE, MITOCHONDRIAL"/>
    <property type="match status" value="1"/>
</dbReference>
<reference evidence="4" key="1">
    <citation type="submission" date="2017-08" db="EMBL/GenBank/DDBJ databases">
        <authorList>
            <person name="Imhoff J.F."/>
            <person name="Rahn T."/>
            <person name="Kuenzel S."/>
            <person name="Neulinger S.C."/>
        </authorList>
    </citation>
    <scope>NUCLEOTIDE SEQUENCE</scope>
    <source>
        <strain evidence="4">DSM 11080</strain>
    </source>
</reference>
<dbReference type="SUPFAM" id="SSF51569">
    <property type="entry name" value="Aldolase"/>
    <property type="match status" value="1"/>
</dbReference>
<organism evidence="4 5">
    <name type="scientific">Halochromatium glycolicum</name>
    <dbReference type="NCBI Taxonomy" id="85075"/>
    <lineage>
        <taxon>Bacteria</taxon>
        <taxon>Pseudomonadati</taxon>
        <taxon>Pseudomonadota</taxon>
        <taxon>Gammaproteobacteria</taxon>
        <taxon>Chromatiales</taxon>
        <taxon>Chromatiaceae</taxon>
        <taxon>Halochromatium</taxon>
    </lineage>
</organism>
<dbReference type="GO" id="GO:0008948">
    <property type="term" value="F:oxaloacetate decarboxylase activity"/>
    <property type="evidence" value="ECO:0007669"/>
    <property type="project" value="InterPro"/>
</dbReference>
<accession>A0AAJ0U7Q3</accession>
<dbReference type="PROSITE" id="PS50991">
    <property type="entry name" value="PYR_CT"/>
    <property type="match status" value="1"/>
</dbReference>
<dbReference type="CDD" id="cd06850">
    <property type="entry name" value="biotinyl_domain"/>
    <property type="match status" value="1"/>
</dbReference>
<feature type="domain" description="Lipoyl-binding" evidence="2">
    <location>
        <begin position="539"/>
        <end position="617"/>
    </location>
</feature>
<dbReference type="Pfam" id="PF00682">
    <property type="entry name" value="HMGL-like"/>
    <property type="match status" value="1"/>
</dbReference>
<dbReference type="InterPro" id="IPR000891">
    <property type="entry name" value="PYR_CT"/>
</dbReference>
<dbReference type="PROSITE" id="PS50968">
    <property type="entry name" value="BIOTINYL_LIPOYL"/>
    <property type="match status" value="1"/>
</dbReference>
<evidence type="ECO:0000259" key="2">
    <source>
        <dbReference type="PROSITE" id="PS50968"/>
    </source>
</evidence>
<dbReference type="InterPro" id="IPR011053">
    <property type="entry name" value="Single_hybrid_motif"/>
</dbReference>
<dbReference type="SUPFAM" id="SSF89000">
    <property type="entry name" value="post-HMGL domain-like"/>
    <property type="match status" value="1"/>
</dbReference>
<dbReference type="CDD" id="cd07937">
    <property type="entry name" value="DRE_TIM_PC_TC_5S"/>
    <property type="match status" value="1"/>
</dbReference>
<keyword evidence="1" id="KW-0092">Biotin</keyword>
<evidence type="ECO:0000313" key="5">
    <source>
        <dbReference type="Proteomes" id="UP001296776"/>
    </source>
</evidence>
<proteinExistence type="predicted"/>
<dbReference type="Pfam" id="PF02436">
    <property type="entry name" value="PYC_OADA"/>
    <property type="match status" value="1"/>
</dbReference>
<dbReference type="InterPro" id="IPR003379">
    <property type="entry name" value="Carboxylase_cons_dom"/>
</dbReference>
<dbReference type="Proteomes" id="UP001296776">
    <property type="component" value="Unassembled WGS sequence"/>
</dbReference>
<dbReference type="Gene3D" id="2.40.50.100">
    <property type="match status" value="1"/>
</dbReference>
<dbReference type="SUPFAM" id="SSF51230">
    <property type="entry name" value="Single hybrid motif"/>
    <property type="match status" value="1"/>
</dbReference>
<dbReference type="RefSeq" id="WP_200348209.1">
    <property type="nucleotide sequence ID" value="NZ_NRSJ01000049.1"/>
</dbReference>
<dbReference type="AlphaFoldDB" id="A0AAJ0U7Q3"/>
<dbReference type="GO" id="GO:0005737">
    <property type="term" value="C:cytoplasm"/>
    <property type="evidence" value="ECO:0007669"/>
    <property type="project" value="TreeGrafter"/>
</dbReference>
<evidence type="ECO:0000256" key="1">
    <source>
        <dbReference type="ARBA" id="ARBA00023267"/>
    </source>
</evidence>
<dbReference type="GO" id="GO:0004736">
    <property type="term" value="F:pyruvate carboxylase activity"/>
    <property type="evidence" value="ECO:0007669"/>
    <property type="project" value="TreeGrafter"/>
</dbReference>
<dbReference type="EMBL" id="NRSJ01000049">
    <property type="protein sequence ID" value="MBK1706738.1"/>
    <property type="molecule type" value="Genomic_DNA"/>
</dbReference>
<protein>
    <submittedName>
        <fullName evidence="4">Oxaloacetate decarboxylase subunit alpha</fullName>
    </submittedName>
</protein>
<dbReference type="NCBIfam" id="NF006761">
    <property type="entry name" value="PRK09282.1"/>
    <property type="match status" value="1"/>
</dbReference>
<dbReference type="Gene3D" id="3.20.20.70">
    <property type="entry name" value="Aldolase class I"/>
    <property type="match status" value="1"/>
</dbReference>
<dbReference type="GO" id="GO:0006814">
    <property type="term" value="P:sodium ion transport"/>
    <property type="evidence" value="ECO:0007669"/>
    <property type="project" value="InterPro"/>
</dbReference>
<dbReference type="PANTHER" id="PTHR43778">
    <property type="entry name" value="PYRUVATE CARBOXYLASE"/>
    <property type="match status" value="1"/>
</dbReference>
<dbReference type="NCBIfam" id="TIGR01108">
    <property type="entry name" value="oadA"/>
    <property type="match status" value="1"/>
</dbReference>
<evidence type="ECO:0000313" key="4">
    <source>
        <dbReference type="EMBL" id="MBK1706738.1"/>
    </source>
</evidence>
<keyword evidence="5" id="KW-1185">Reference proteome</keyword>
<reference evidence="4" key="2">
    <citation type="journal article" date="2020" name="Microorganisms">
        <title>Osmotic Adaptation and Compatible Solute Biosynthesis of Phototrophic Bacteria as Revealed from Genome Analyses.</title>
        <authorList>
            <person name="Imhoff J.F."/>
            <person name="Rahn T."/>
            <person name="Kunzel S."/>
            <person name="Keller A."/>
            <person name="Neulinger S.C."/>
        </authorList>
    </citation>
    <scope>NUCLEOTIDE SEQUENCE</scope>
    <source>
        <strain evidence="4">DSM 11080</strain>
    </source>
</reference>
<dbReference type="Pfam" id="PF00364">
    <property type="entry name" value="Biotin_lipoyl"/>
    <property type="match status" value="1"/>
</dbReference>
<dbReference type="InterPro" id="IPR005776">
    <property type="entry name" value="OadA"/>
</dbReference>
<dbReference type="InterPro" id="IPR013785">
    <property type="entry name" value="Aldolase_TIM"/>
</dbReference>
<dbReference type="FunFam" id="2.40.50.100:FF:000003">
    <property type="entry name" value="Acetyl-CoA carboxylase biotin carboxyl carrier protein"/>
    <property type="match status" value="1"/>
</dbReference>
<evidence type="ECO:0000259" key="3">
    <source>
        <dbReference type="PROSITE" id="PS50991"/>
    </source>
</evidence>
<sequence>MSASTPTPTPASTNKINITDLILRDAHQSLLATRLRTEDMLPICPKLDAIGYWSLECWGGATFDACVRFLKEDPWERLRQLREALPNTRLQMLLRGQNLLGYRHYSDDVVRAFVTRAAANGMDVFRIFDALNDVRNLRTAIEATKAVGKHAQGTICYTVSPVHDSAGFVAMGRELAAMGCDSIAIKDMAGLLTPYVTAELVKALKDSVPLPLHLHSHATAGLSEMCHLKAIENGCDTIDTAISALAGGTSHAPTESLVAALRGTPYDTGLDLEALQEIGVYFHQVRKKYHQFESEFTGVDTRVQVNQVPGGMISNLANQLKEQNALERMGAVLEEIPRVREDLGYPPLVTPTSQIVGTQAVLNVLTDNRYQTITNEVKRYLQGRYGQAPAPVNPELKEQAVGKEELIDCRPADLLKPELDRLTNEIGDLARSPEDTLTYAMFPEVGRAFLEHRAAGTLHPEPLEPPTSGLGPQAAPTEFNIAVHGETYHVKVTGAGHKGQAERHFYLAIDGIPEEVLVETLDEVVLTGGAEGAVKTAIAGKRPRPTQPGHVTTSMPGNIVDVLVSEGETVTAGQAVLVTEAMKMESEIQAPIAGTVTGIFVAKGDSVNPDEVLIEIEPATGG</sequence>